<keyword evidence="5 7" id="KW-0472">Membrane</keyword>
<keyword evidence="3 7" id="KW-0812">Transmembrane</keyword>
<feature type="transmembrane region" description="Helical" evidence="7">
    <location>
        <begin position="309"/>
        <end position="334"/>
    </location>
</feature>
<feature type="compositionally biased region" description="Polar residues" evidence="6">
    <location>
        <begin position="402"/>
        <end position="413"/>
    </location>
</feature>
<dbReference type="PANTHER" id="PTHR22950">
    <property type="entry name" value="AMINO ACID TRANSPORTER"/>
    <property type="match status" value="1"/>
</dbReference>
<evidence type="ECO:0000256" key="7">
    <source>
        <dbReference type="SAM" id="Phobius"/>
    </source>
</evidence>
<feature type="domain" description="Amino acid transporter transmembrane" evidence="8">
    <location>
        <begin position="45"/>
        <end position="373"/>
    </location>
</feature>
<feature type="transmembrane region" description="Helical" evidence="7">
    <location>
        <begin position="77"/>
        <end position="95"/>
    </location>
</feature>
<reference evidence="10" key="1">
    <citation type="journal article" date="2017" name="Nat. Microbiol.">
        <title>Global analysis of biosynthetic gene clusters reveals vast potential of secondary metabolite production in Penicillium species.</title>
        <authorList>
            <person name="Nielsen J.C."/>
            <person name="Grijseels S."/>
            <person name="Prigent S."/>
            <person name="Ji B."/>
            <person name="Dainat J."/>
            <person name="Nielsen K.F."/>
            <person name="Frisvad J.C."/>
            <person name="Workman M."/>
            <person name="Nielsen J."/>
        </authorList>
    </citation>
    <scope>NUCLEOTIDE SEQUENCE [LARGE SCALE GENOMIC DNA]</scope>
    <source>
        <strain evidence="10">IBT 31811</strain>
    </source>
</reference>
<feature type="region of interest" description="Disordered" evidence="6">
    <location>
        <begin position="390"/>
        <end position="428"/>
    </location>
</feature>
<dbReference type="STRING" id="416450.A0A1V6QHL1"/>
<dbReference type="GO" id="GO:0015179">
    <property type="term" value="F:L-amino acid transmembrane transporter activity"/>
    <property type="evidence" value="ECO:0007669"/>
    <property type="project" value="TreeGrafter"/>
</dbReference>
<dbReference type="AlphaFoldDB" id="A0A1V6QHL1"/>
<feature type="transmembrane region" description="Helical" evidence="7">
    <location>
        <begin position="235"/>
        <end position="255"/>
    </location>
</feature>
<comment type="similarity">
    <text evidence="2">Belongs to the amino acid/polyamine transporter 2 family.</text>
</comment>
<keyword evidence="4 7" id="KW-1133">Transmembrane helix</keyword>
<evidence type="ECO:0000256" key="5">
    <source>
        <dbReference type="ARBA" id="ARBA00023136"/>
    </source>
</evidence>
<name>A0A1V6QHL1_9EURO</name>
<evidence type="ECO:0000256" key="6">
    <source>
        <dbReference type="SAM" id="MobiDB-lite"/>
    </source>
</evidence>
<protein>
    <recommendedName>
        <fullName evidence="8">Amino acid transporter transmembrane domain-containing protein</fullName>
    </recommendedName>
</protein>
<comment type="subcellular location">
    <subcellularLocation>
        <location evidence="1">Membrane</location>
        <topology evidence="1">Multi-pass membrane protein</topology>
    </subcellularLocation>
</comment>
<gene>
    <name evidence="9" type="ORF">PENANT_c004G10513</name>
</gene>
<accession>A0A1V6QHL1</accession>
<feature type="transmembrane region" description="Helical" evidence="7">
    <location>
        <begin position="267"/>
        <end position="289"/>
    </location>
</feature>
<evidence type="ECO:0000256" key="4">
    <source>
        <dbReference type="ARBA" id="ARBA00022989"/>
    </source>
</evidence>
<feature type="transmembrane region" description="Helical" evidence="7">
    <location>
        <begin position="125"/>
        <end position="146"/>
    </location>
</feature>
<evidence type="ECO:0000256" key="1">
    <source>
        <dbReference type="ARBA" id="ARBA00004141"/>
    </source>
</evidence>
<evidence type="ECO:0000313" key="10">
    <source>
        <dbReference type="Proteomes" id="UP000191672"/>
    </source>
</evidence>
<keyword evidence="10" id="KW-1185">Reference proteome</keyword>
<evidence type="ECO:0000259" key="8">
    <source>
        <dbReference type="Pfam" id="PF01490"/>
    </source>
</evidence>
<evidence type="ECO:0000313" key="9">
    <source>
        <dbReference type="EMBL" id="OQD88346.1"/>
    </source>
</evidence>
<dbReference type="Gene3D" id="1.20.1740.10">
    <property type="entry name" value="Amino acid/polyamine transporter I"/>
    <property type="match status" value="1"/>
</dbReference>
<proteinExistence type="inferred from homology"/>
<organism evidence="9 10">
    <name type="scientific">Penicillium antarcticum</name>
    <dbReference type="NCBI Taxonomy" id="416450"/>
    <lineage>
        <taxon>Eukaryota</taxon>
        <taxon>Fungi</taxon>
        <taxon>Dikarya</taxon>
        <taxon>Ascomycota</taxon>
        <taxon>Pezizomycotina</taxon>
        <taxon>Eurotiomycetes</taxon>
        <taxon>Eurotiomycetidae</taxon>
        <taxon>Eurotiales</taxon>
        <taxon>Aspergillaceae</taxon>
        <taxon>Penicillium</taxon>
    </lineage>
</organism>
<dbReference type="Pfam" id="PF01490">
    <property type="entry name" value="Aa_trans"/>
    <property type="match status" value="1"/>
</dbReference>
<sequence>MAPHADEIKEAPLYTDDPITDTQEAEVEDKFEVFKRGDGQVDFRTVSWIRASIIFLKIIFATGVLSIPSLMYQLGAFPGAISVVGWTLLNTYCAIVQGNFRNAYPGCHSIVDMAQLVGGPIVKELTGFLFMVSYVIVAASGIIGVSTALNALSLHSICTVWFSFIGTVIIAMCASVRKFSHIGWLTWVGFGSVYIAVFIIVIGVTVRDRPAAAPQIGDFDFGFHAIGNPDFTTGITASATIFVSSAATSAFLPVISEMRKPKDYPKAVYLSMSLVTASYLTFSLVIYAWCGKWIASPSLGSAGETVKRVAYGIALPGLIISGCLYVHVAAKYIFVRILRNSRHLQANTAVHWGTWLSSSAMALRNFTILFFLAVHATAAAIPTAPSVETDTQHEISMPSIKDSPTNQAASWASSVEAPPADKRSPYYFPETIQDDKDIEKEIILQEIAMREAGFVLSSSRSSQGVQKSNRHPVSGPNAGIGAASVGTGAGVGSGDSRYANKVSNSKLSVQGGFIEELTKAAYEASEDESALFPPFGFLVVAALVITGAQSRLMDTADAGYALDKATNLQNILSLTGGLPAPQVKRSLNGPQMYKTAGSIIIVDRFCHACPPNQSHRMEHLSRSCLDIKLLIQPLWSVDLAPH</sequence>
<feature type="transmembrane region" description="Helical" evidence="7">
    <location>
        <begin position="53"/>
        <end position="71"/>
    </location>
</feature>
<evidence type="ECO:0000256" key="2">
    <source>
        <dbReference type="ARBA" id="ARBA00008066"/>
    </source>
</evidence>
<feature type="transmembrane region" description="Helical" evidence="7">
    <location>
        <begin position="152"/>
        <end position="172"/>
    </location>
</feature>
<dbReference type="PANTHER" id="PTHR22950:SF694">
    <property type="entry name" value="AMINO ACID PERMEASE, PUTATIVE-RELATED"/>
    <property type="match status" value="1"/>
</dbReference>
<feature type="transmembrane region" description="Helical" evidence="7">
    <location>
        <begin position="184"/>
        <end position="206"/>
    </location>
</feature>
<dbReference type="Proteomes" id="UP000191672">
    <property type="component" value="Unassembled WGS sequence"/>
</dbReference>
<dbReference type="GO" id="GO:0016020">
    <property type="term" value="C:membrane"/>
    <property type="evidence" value="ECO:0007669"/>
    <property type="project" value="UniProtKB-SubCell"/>
</dbReference>
<dbReference type="InterPro" id="IPR013057">
    <property type="entry name" value="AA_transpt_TM"/>
</dbReference>
<dbReference type="EMBL" id="MDYN01000004">
    <property type="protein sequence ID" value="OQD88346.1"/>
    <property type="molecule type" value="Genomic_DNA"/>
</dbReference>
<comment type="caution">
    <text evidence="9">The sequence shown here is derived from an EMBL/GenBank/DDBJ whole genome shotgun (WGS) entry which is preliminary data.</text>
</comment>
<evidence type="ECO:0000256" key="3">
    <source>
        <dbReference type="ARBA" id="ARBA00022692"/>
    </source>
</evidence>